<evidence type="ECO:0000259" key="8">
    <source>
        <dbReference type="Pfam" id="PF23247"/>
    </source>
</evidence>
<dbReference type="GO" id="GO:0005524">
    <property type="term" value="F:ATP binding"/>
    <property type="evidence" value="ECO:0007669"/>
    <property type="project" value="UniProtKB-KW"/>
</dbReference>
<keyword evidence="5" id="KW-0611">Plant defense</keyword>
<dbReference type="InterPro" id="IPR057135">
    <property type="entry name" value="At4g27190-like_LRR"/>
</dbReference>
<comment type="similarity">
    <text evidence="1">Belongs to the disease resistance NB-LRR family.</text>
</comment>
<dbReference type="OrthoDB" id="948250at2759"/>
<evidence type="ECO:0000313" key="10">
    <source>
        <dbReference type="EMBL" id="MBA0881287.1"/>
    </source>
</evidence>
<protein>
    <recommendedName>
        <fullName evidence="12">NB-ARC domain-containing protein</fullName>
    </recommendedName>
</protein>
<sequence length="2075" mass="235640">MAGALAFCMGAASNAVGTLMVDYLVKPIDRRIRYLFRFHKLIEDLHQQQSYLKREQTRVEEDVKEAKLRIQSQVIEDYVDEWLTNVENALKYVQNLDSRVEENKRRLRWCPNWCWRYQLGKEIEKKTVYISKLVEDSRFERIGHRAELPGLEFFTSKDILASKSSTAAFNKIMEALKDDKVNMIGVWGMGGVGKTTLVKEVGKKTKELGCFRKVIEVVVSQKSIIENIQDKIADFLDLEFEKKTKEGRAEELWLRLKNEEKVLIILDDMWNEVHLKEIGIPLNENEKGCKIILTTRLMKVCESMECQVIIPMDVLDSDEAWALFRMKANLNERVSRDILEEAEKVAEECKGLPVAIVTLAAALKKTKTHEGWEVARKKLESSRLVEIGNIGEEEKNAYLCIKMSYDYLKKETTKRCFLWCGLYPEDHSIEVEDLVRYAWCLELFGKADSIGEVRIQVLEAIDYLKDSCLLLEDGDGGRYVKLHDIIRDVALWIASEEKSGFMIKSRLELLKKSSESCKAISLLDTEEKNFPDRLIVSKLEILLLKNCNIQGTCFLGMRELKVLSLKRSWGVISLYALSSLQKLRALHLEKFEDFSFLGNLRTLEILSLHGSNLNGLADELGRLKDLKMLDLTGCEFYSSFSLNVIRRLSQLEELYLPVLEHCIAVQPTETNDIFLVIKSLTRLRRLKLWVSPLHFPPDFDFPELEDYHIFIIRAWTVFHRIFNAARSLHINQEVFPYNAVSQLLGNLESLVVSGIKDEYLECLTNKTQQKVSVSMILRNLKQVTIKHCSNLKVVFQMEEVEENGAPLLSNLKILRLQSLPDLSCIWELPTQHVRLESLVELTIRECPALKSLFSLSLAQSLVLLEKLDIMYCDELKQIVAELEGDEGEISSTINSHNSLCFPKLAALDISFCRRLEYIFPMSLASQGLQGLNLGISACPKLKQVFRVTNDSMLQYQQSVRSLSSVSMSGCRLLTDSVVHLEAENASIEGLRLSAFKDSFKTSKQLQLSGIKDHNLVPEANEDGLNGVTSLRLKKCKDLECLVDTTATATKNGPTSAFSHLETLFIEDMDGLEALCKGQPPQGFLENLKHLEVRDCYDLQVVGELLHDGELTALRWIFKGSPHSFTLQSLKVVAIYGCGKLKSLFSPSLIQSLVLLEQLEIRCCDELETVFVDPEIDGEIESKPSSLPLRLPKLNTLSIKECAKLEYVVPITLAQRLPSLEWLSVSRCDELKQVFGMPNEQDGVQHHVRDVALWIASEEKSGFMIKSRLELLNKSSESCKAISLLDSEEKNFPDRLILSKLEILLLKNCNVQGTCFLGMTELKVLSITGFTSVFSLYALSSLQKLRALHLENFEDFSFLGNLRTLEILSLRHSKLNGLADELGRLKDLKMLDLIDCALSSSFSPNVIQRLSQLEELYLSSMTTNTVLMIKSLTSLTRLNLWVSSRHFPPDFEFPELEKYNICINYKKPFFGRIFDAARLLKVEKVFPYNAVSQLLGNLESLQVFDIEDEYVECLTNKTQQKVSVSMILRNLKQVTIHHCSNLKVVFQMEEVEENEAPLLSNLKILRLEDLPDLSCIWELPTQHVSLESLVYLTILHCPRLKSLFSLSLVQSLVLLEELDIRYCDELKQIVTELEGDEGEISSAINSHTSLCFPKLTKLNILSCPRLKYIFPTSLASNGLQGLTLDIRGCPKLKQVFRVANDSMLQYQHSLRSLSSFSMSGCPLLTDSVVHLEAEEASIEGVRLSAFKDSFKTSKELLLSEIEDHNLVPEANEDGLNGVTSLQLLGCKDLECLVNTTATATKNGPTSAFTHLETLVIKYMDELEALCKGQPPQGFLKNLKHLEIEECYKLHVVIELLHNREENQERPLSNLQYLDLLILPELRWIFKGPPHSFTLKSLKVVSINQCGKLKSLFSPCLIQSLVLLEELEIKFCDELKTLFADPEIDGKIESKPSSLPLRLPKLNTLSIRECDKLEYVVPITLAQGLPALESLSVSCCDELKQVFGMPNEQDGVQHHGSLLLPSLQYLKLSWLRNLTSFVPQNYIVKAQSLKRMKAKGCSKVMNLPIQQANNQLELTLE</sequence>
<dbReference type="FunFam" id="3.40.50.300:FF:001091">
    <property type="entry name" value="Probable disease resistance protein At1g61300"/>
    <property type="match status" value="1"/>
</dbReference>
<dbReference type="GO" id="GO:0043531">
    <property type="term" value="F:ADP binding"/>
    <property type="evidence" value="ECO:0007669"/>
    <property type="project" value="InterPro"/>
</dbReference>
<dbReference type="Gene3D" id="3.80.10.10">
    <property type="entry name" value="Ribonuclease Inhibitor"/>
    <property type="match status" value="6"/>
</dbReference>
<feature type="domain" description="NB-ARC" evidence="7">
    <location>
        <begin position="168"/>
        <end position="330"/>
    </location>
</feature>
<dbReference type="Gene3D" id="1.10.10.10">
    <property type="entry name" value="Winged helix-like DNA-binding domain superfamily/Winged helix DNA-binding domain"/>
    <property type="match status" value="1"/>
</dbReference>
<dbReference type="InterPro" id="IPR036388">
    <property type="entry name" value="WH-like_DNA-bd_sf"/>
</dbReference>
<evidence type="ECO:0000256" key="3">
    <source>
        <dbReference type="ARBA" id="ARBA00022737"/>
    </source>
</evidence>
<name>A0A7J9NDS2_GOSSC</name>
<keyword evidence="3" id="KW-0677">Repeat</keyword>
<evidence type="ECO:0000256" key="2">
    <source>
        <dbReference type="ARBA" id="ARBA00022614"/>
    </source>
</evidence>
<feature type="domain" description="Disease resistance R13L4/SHOC-2-like LRR" evidence="9">
    <location>
        <begin position="1323"/>
        <end position="1442"/>
    </location>
</feature>
<dbReference type="InterPro" id="IPR032675">
    <property type="entry name" value="LRR_dom_sf"/>
</dbReference>
<dbReference type="InterPro" id="IPR055414">
    <property type="entry name" value="LRR_R13L4/SHOC2-like"/>
</dbReference>
<keyword evidence="11" id="KW-1185">Reference proteome</keyword>
<dbReference type="SUPFAM" id="SSF52058">
    <property type="entry name" value="L domain-like"/>
    <property type="match status" value="2"/>
</dbReference>
<feature type="domain" description="Disease resistance protein At4g27190-like leucine-rich repeats" evidence="8">
    <location>
        <begin position="1956"/>
        <end position="2061"/>
    </location>
</feature>
<feature type="domain" description="Disease resistance protein At4g27190-like leucine-rich repeats" evidence="8">
    <location>
        <begin position="742"/>
        <end position="873"/>
    </location>
</feature>
<evidence type="ECO:0008006" key="12">
    <source>
        <dbReference type="Google" id="ProtNLM"/>
    </source>
</evidence>
<feature type="domain" description="Disease resistance protein At4g27190-like leucine-rich repeats" evidence="8">
    <location>
        <begin position="1109"/>
        <end position="1164"/>
    </location>
</feature>
<feature type="non-terminal residue" evidence="10">
    <location>
        <position position="1"/>
    </location>
</feature>
<dbReference type="Pfam" id="PF23598">
    <property type="entry name" value="LRR_14"/>
    <property type="match status" value="1"/>
</dbReference>
<evidence type="ECO:0000256" key="5">
    <source>
        <dbReference type="ARBA" id="ARBA00022821"/>
    </source>
</evidence>
<dbReference type="PANTHER" id="PTHR33463">
    <property type="entry name" value="NB-ARC DOMAIN-CONTAINING PROTEIN-RELATED"/>
    <property type="match status" value="1"/>
</dbReference>
<dbReference type="Pfam" id="PF00931">
    <property type="entry name" value="NB-ARC"/>
    <property type="match status" value="1"/>
</dbReference>
<dbReference type="PANTHER" id="PTHR33463:SF203">
    <property type="entry name" value="AAA+ ATPASE DOMAIN-CONTAINING PROTEIN"/>
    <property type="match status" value="1"/>
</dbReference>
<evidence type="ECO:0000313" key="11">
    <source>
        <dbReference type="Proteomes" id="UP000593576"/>
    </source>
</evidence>
<evidence type="ECO:0000259" key="7">
    <source>
        <dbReference type="Pfam" id="PF00931"/>
    </source>
</evidence>
<dbReference type="PRINTS" id="PR00364">
    <property type="entry name" value="DISEASERSIST"/>
</dbReference>
<keyword evidence="6" id="KW-0067">ATP-binding</keyword>
<dbReference type="Gene3D" id="1.10.8.430">
    <property type="entry name" value="Helical domain of apoptotic protease-activating factors"/>
    <property type="match status" value="1"/>
</dbReference>
<organism evidence="10 11">
    <name type="scientific">Gossypium schwendimanii</name>
    <name type="common">Cotton</name>
    <dbReference type="NCBI Taxonomy" id="34291"/>
    <lineage>
        <taxon>Eukaryota</taxon>
        <taxon>Viridiplantae</taxon>
        <taxon>Streptophyta</taxon>
        <taxon>Embryophyta</taxon>
        <taxon>Tracheophyta</taxon>
        <taxon>Spermatophyta</taxon>
        <taxon>Magnoliopsida</taxon>
        <taxon>eudicotyledons</taxon>
        <taxon>Gunneridae</taxon>
        <taxon>Pentapetalae</taxon>
        <taxon>rosids</taxon>
        <taxon>malvids</taxon>
        <taxon>Malvales</taxon>
        <taxon>Malvaceae</taxon>
        <taxon>Malvoideae</taxon>
        <taxon>Gossypium</taxon>
    </lineage>
</organism>
<comment type="caution">
    <text evidence="10">The sequence shown here is derived from an EMBL/GenBank/DDBJ whole genome shotgun (WGS) entry which is preliminary data.</text>
</comment>
<feature type="domain" description="Disease resistance protein At4g27190-like leucine-rich repeats" evidence="8">
    <location>
        <begin position="1494"/>
        <end position="1623"/>
    </location>
</feature>
<reference evidence="10 11" key="1">
    <citation type="journal article" date="2019" name="Genome Biol. Evol.">
        <title>Insights into the evolution of the New World diploid cottons (Gossypium, subgenus Houzingenia) based on genome sequencing.</title>
        <authorList>
            <person name="Grover C.E."/>
            <person name="Arick M.A. 2nd"/>
            <person name="Thrash A."/>
            <person name="Conover J.L."/>
            <person name="Sanders W.S."/>
            <person name="Peterson D.G."/>
            <person name="Frelichowski J.E."/>
            <person name="Scheffler J.A."/>
            <person name="Scheffler B.E."/>
            <person name="Wendel J.F."/>
        </authorList>
    </citation>
    <scope>NUCLEOTIDE SEQUENCE [LARGE SCALE GENOMIC DNA]</scope>
    <source>
        <strain evidence="10">1</strain>
        <tissue evidence="10">Leaf</tissue>
    </source>
</reference>
<dbReference type="InterPro" id="IPR050905">
    <property type="entry name" value="Plant_NBS-LRR"/>
</dbReference>
<dbReference type="InterPro" id="IPR002182">
    <property type="entry name" value="NB-ARC"/>
</dbReference>
<evidence type="ECO:0000256" key="6">
    <source>
        <dbReference type="ARBA" id="ARBA00022840"/>
    </source>
</evidence>
<dbReference type="Proteomes" id="UP000593576">
    <property type="component" value="Unassembled WGS sequence"/>
</dbReference>
<feature type="domain" description="Disease resistance protein At4g27190-like leucine-rich repeats" evidence="8">
    <location>
        <begin position="1190"/>
        <end position="1241"/>
    </location>
</feature>
<evidence type="ECO:0000256" key="1">
    <source>
        <dbReference type="ARBA" id="ARBA00008894"/>
    </source>
</evidence>
<keyword evidence="4" id="KW-0547">Nucleotide-binding</keyword>
<gene>
    <name evidence="10" type="ORF">Goshw_027245</name>
</gene>
<keyword evidence="2" id="KW-0433">Leucine-rich repeat</keyword>
<dbReference type="InterPro" id="IPR027417">
    <property type="entry name" value="P-loop_NTPase"/>
</dbReference>
<dbReference type="Gene3D" id="3.40.50.300">
    <property type="entry name" value="P-loop containing nucleotide triphosphate hydrolases"/>
    <property type="match status" value="1"/>
</dbReference>
<dbReference type="SUPFAM" id="SSF52540">
    <property type="entry name" value="P-loop containing nucleoside triphosphate hydrolases"/>
    <property type="match status" value="1"/>
</dbReference>
<evidence type="ECO:0000256" key="4">
    <source>
        <dbReference type="ARBA" id="ARBA00022741"/>
    </source>
</evidence>
<proteinExistence type="inferred from homology"/>
<dbReference type="InterPro" id="IPR042197">
    <property type="entry name" value="Apaf_helical"/>
</dbReference>
<dbReference type="SUPFAM" id="SSF52047">
    <property type="entry name" value="RNI-like"/>
    <property type="match status" value="3"/>
</dbReference>
<dbReference type="Pfam" id="PF23247">
    <property type="entry name" value="LRR_RPS2"/>
    <property type="match status" value="6"/>
</dbReference>
<feature type="domain" description="Disease resistance protein At4g27190-like leucine-rich repeats" evidence="8">
    <location>
        <begin position="1803"/>
        <end position="1931"/>
    </location>
</feature>
<evidence type="ECO:0000259" key="9">
    <source>
        <dbReference type="Pfam" id="PF23598"/>
    </source>
</evidence>
<dbReference type="GO" id="GO:0006952">
    <property type="term" value="P:defense response"/>
    <property type="evidence" value="ECO:0007669"/>
    <property type="project" value="UniProtKB-KW"/>
</dbReference>
<dbReference type="EMBL" id="JABFAF010279043">
    <property type="protein sequence ID" value="MBA0881287.1"/>
    <property type="molecule type" value="Genomic_DNA"/>
</dbReference>
<accession>A0A7J9NDS2</accession>